<evidence type="ECO:0000313" key="3">
    <source>
        <dbReference type="Proteomes" id="UP000282971"/>
    </source>
</evidence>
<dbReference type="Gene3D" id="3.10.450.710">
    <property type="entry name" value="Tgt2/MlaC"/>
    <property type="match status" value="1"/>
</dbReference>
<gene>
    <name evidence="2" type="ORF">EOD43_15145</name>
</gene>
<dbReference type="EMBL" id="SACN01000002">
    <property type="protein sequence ID" value="RVT90876.1"/>
    <property type="molecule type" value="Genomic_DNA"/>
</dbReference>
<sequence length="199" mass="21053">MKKILLSIGTAAMLATGIVVPMAAPASAAVIANKDAATFVSTLGDESFAVLKTGNKAAVRTKFRELLSQHFAIDAIGDRLIRRWANQITPAQKAAYKAAIPNFIIGTYSDNLYDYSKATMKVVRTAPAGSGFNVTTTVAKPGSQPITAVWSVGQVGGVFKITNLTVANINLAMTQAQDFDAIIQRKGFDALVAMMKARG</sequence>
<comment type="caution">
    <text evidence="2">The sequence shown here is derived from an EMBL/GenBank/DDBJ whole genome shotgun (WGS) entry which is preliminary data.</text>
</comment>
<accession>A0A437LZU6</accession>
<dbReference type="Pfam" id="PF05494">
    <property type="entry name" value="MlaC"/>
    <property type="match status" value="1"/>
</dbReference>
<organism evidence="2 3">
    <name type="scientific">Sphingomonas crocodyli</name>
    <dbReference type="NCBI Taxonomy" id="1979270"/>
    <lineage>
        <taxon>Bacteria</taxon>
        <taxon>Pseudomonadati</taxon>
        <taxon>Pseudomonadota</taxon>
        <taxon>Alphaproteobacteria</taxon>
        <taxon>Sphingomonadales</taxon>
        <taxon>Sphingomonadaceae</taxon>
        <taxon>Sphingomonas</taxon>
    </lineage>
</organism>
<name>A0A437LZU6_9SPHN</name>
<keyword evidence="1" id="KW-0732">Signal</keyword>
<feature type="signal peptide" evidence="1">
    <location>
        <begin position="1"/>
        <end position="28"/>
    </location>
</feature>
<reference evidence="2 3" key="1">
    <citation type="submission" date="2019-01" db="EMBL/GenBank/DDBJ databases">
        <authorList>
            <person name="Chen W.-M."/>
        </authorList>
    </citation>
    <scope>NUCLEOTIDE SEQUENCE [LARGE SCALE GENOMIC DNA]</scope>
    <source>
        <strain evidence="2 3">CCP-7</strain>
    </source>
</reference>
<keyword evidence="3" id="KW-1185">Reference proteome</keyword>
<dbReference type="AlphaFoldDB" id="A0A437LZU6"/>
<feature type="chain" id="PRO_5019557557" evidence="1">
    <location>
        <begin position="29"/>
        <end position="199"/>
    </location>
</feature>
<proteinExistence type="predicted"/>
<evidence type="ECO:0000256" key="1">
    <source>
        <dbReference type="SAM" id="SignalP"/>
    </source>
</evidence>
<dbReference type="RefSeq" id="WP_127744891.1">
    <property type="nucleotide sequence ID" value="NZ_SACN01000002.1"/>
</dbReference>
<dbReference type="OrthoDB" id="8099120at2"/>
<protein>
    <submittedName>
        <fullName evidence="2">ABC transporter substrate-binding protein</fullName>
    </submittedName>
</protein>
<dbReference type="InterPro" id="IPR008869">
    <property type="entry name" value="MlaC/ttg2D"/>
</dbReference>
<dbReference type="Proteomes" id="UP000282971">
    <property type="component" value="Unassembled WGS sequence"/>
</dbReference>
<dbReference type="PANTHER" id="PTHR36573:SF1">
    <property type="entry name" value="INTERMEMBRANE PHOSPHOLIPID TRANSPORT SYSTEM BINDING PROTEIN MLAC"/>
    <property type="match status" value="1"/>
</dbReference>
<evidence type="ECO:0000313" key="2">
    <source>
        <dbReference type="EMBL" id="RVT90876.1"/>
    </source>
</evidence>
<dbReference type="InterPro" id="IPR042245">
    <property type="entry name" value="Tgt2/MlaC_sf"/>
</dbReference>
<dbReference type="PANTHER" id="PTHR36573">
    <property type="entry name" value="INTERMEMBRANE PHOSPHOLIPID TRANSPORT SYSTEM BINDING PROTEIN MLAC"/>
    <property type="match status" value="1"/>
</dbReference>